<dbReference type="RefSeq" id="WP_151871224.1">
    <property type="nucleotide sequence ID" value="NZ_CP081913.1"/>
</dbReference>
<dbReference type="InterPro" id="IPR008928">
    <property type="entry name" value="6-hairpin_glycosidase_sf"/>
</dbReference>
<dbReference type="Proteomes" id="UP000467334">
    <property type="component" value="Unassembled WGS sequence"/>
</dbReference>
<reference evidence="3 4" key="1">
    <citation type="journal article" date="2019" name="Nat. Med.">
        <title>A library of human gut bacterial isolates paired with longitudinal multiomics data enables mechanistic microbiome research.</title>
        <authorList>
            <person name="Poyet M."/>
            <person name="Groussin M."/>
            <person name="Gibbons S.M."/>
            <person name="Avila-Pacheco J."/>
            <person name="Jiang X."/>
            <person name="Kearney S.M."/>
            <person name="Perrotta A.R."/>
            <person name="Berdy B."/>
            <person name="Zhao S."/>
            <person name="Lieberman T.D."/>
            <person name="Swanson P.K."/>
            <person name="Smith M."/>
            <person name="Roesemann S."/>
            <person name="Alexander J.E."/>
            <person name="Rich S.A."/>
            <person name="Livny J."/>
            <person name="Vlamakis H."/>
            <person name="Clish C."/>
            <person name="Bullock K."/>
            <person name="Deik A."/>
            <person name="Scott J."/>
            <person name="Pierce K.A."/>
            <person name="Xavier R.J."/>
            <person name="Alm E.J."/>
        </authorList>
    </citation>
    <scope>NUCLEOTIDE SEQUENCE [LARGE SCALE GENOMIC DNA]</scope>
    <source>
        <strain evidence="3 4">BIOML-A6</strain>
    </source>
</reference>
<dbReference type="Pfam" id="PF17389">
    <property type="entry name" value="Bac_rhamnosid6H"/>
    <property type="match status" value="1"/>
</dbReference>
<name>A0A7J5LGI9_BACSE</name>
<gene>
    <name evidence="3" type="ORF">F9958_02120</name>
</gene>
<keyword evidence="1" id="KW-0732">Signal</keyword>
<accession>A0A7J5LGI9</accession>
<sequence>MKKSLIFLILFSCWNLLSAQQSIPTLDYPHKSIVGLVGDGTFLVETHPMAFKSIRGKNIEGRLRIAKKSSQATQFDDLTSSFFPGGVEYMDGDGTRVLYGVLPKYGFIVAVETQTEADILLQDESVLPLKKQQRRNGGKYVTFFSEKQVSGPLTYAVLKENLYKPYREKLVINTPNQTLDMAVLFSQYLLDLGFNGEFMLCELFRWLDIWARDLGSGLLPGALASGRIDMARKSLEYDLRRYASMFPADCKNSNDPSQGGTAEGIGWTVRSIWNYYLYSGNKEQLSDDVSVMRPWIDFWITRDYDEDGLIIDVTEFMDHMIMMLTTNGVSTLAANAMYSGMLQYASRIEQELGNVDKAMYYQQLYQRTVNAINTVYWNEKKGYFNNMTLWGSISERSAQPSQSMLLKMGATDRERTNRTLDFLKKNNWNDFGSITILPEMNHVPLTNDQNVKIWPWWNLWEAEARFKNNDLKGGYRILSLAANTIKDEKFPGLMEETLALDGTTYGGNAFPTAAGNLIDVVVKDLMGIEVITPGWKEIRVIPKVPGSWTNYSCRMPIPGGYIKIIAKNGDISVYVEGKQVRKVYTTKEINVVGAEKFIWTFPQEMDISYSLVPKKEILPFKTGKYAQFFDSEFHVNPIEFIKDKIDIEGLARISHTDILYLIVPGNRLPIVTKNGISIRQELEKYVARGGNVIFYGASVNEKNNEDGAGILGEQCGIIDWEQYLPVREKKYLYDWRSTGNTPKYTFNYQATVEIPQNFEGKELFIEIGQIVGLDSIFVNGKFVASYTDMDQYMKQEYPTHTRYPHSHKYKRISRMYRFTPENMVYTAFKFGEKNKVEIRIMKDALHEGLTDKNHPNIGIETSRYAWQALDEDLPEIGFEVSKRKGVNYWGNEQFFNSWSTKQGLFGFAIDGRGIQFVNGTVLAGLPDIDMPVNTTYTDFALFAPLQFEVLAYTETHEHLLYPMDKERYPCIVRIIHGDDGGGYVLITPSVTNRVLGEEIIKRIVGKK</sequence>
<dbReference type="PANTHER" id="PTHR34987:SF6">
    <property type="entry name" value="ALPHA-L-RHAMNOSIDASE SIX-HAIRPIN GLYCOSIDASE DOMAIN-CONTAINING PROTEIN"/>
    <property type="match status" value="1"/>
</dbReference>
<dbReference type="Gene3D" id="1.50.10.10">
    <property type="match status" value="1"/>
</dbReference>
<comment type="caution">
    <text evidence="3">The sequence shown here is derived from an EMBL/GenBank/DDBJ whole genome shotgun (WGS) entry which is preliminary data.</text>
</comment>
<dbReference type="Gene3D" id="2.60.120.260">
    <property type="entry name" value="Galactose-binding domain-like"/>
    <property type="match status" value="1"/>
</dbReference>
<dbReference type="PANTHER" id="PTHR34987">
    <property type="entry name" value="C, PUTATIVE (AFU_ORTHOLOGUE AFUA_3G02880)-RELATED"/>
    <property type="match status" value="1"/>
</dbReference>
<dbReference type="EMBL" id="WCLE01000003">
    <property type="protein sequence ID" value="KAB5316206.1"/>
    <property type="molecule type" value="Genomic_DNA"/>
</dbReference>
<dbReference type="InterPro" id="IPR012341">
    <property type="entry name" value="6hp_glycosidase-like_sf"/>
</dbReference>
<evidence type="ECO:0000313" key="4">
    <source>
        <dbReference type="Proteomes" id="UP000467334"/>
    </source>
</evidence>
<proteinExistence type="predicted"/>
<feature type="domain" description="Alpha-L-rhamnosidase six-hairpin glycosidase" evidence="2">
    <location>
        <begin position="263"/>
        <end position="416"/>
    </location>
</feature>
<evidence type="ECO:0000313" key="3">
    <source>
        <dbReference type="EMBL" id="KAB5316206.1"/>
    </source>
</evidence>
<feature type="signal peptide" evidence="1">
    <location>
        <begin position="1"/>
        <end position="19"/>
    </location>
</feature>
<feature type="chain" id="PRO_5029710557" evidence="1">
    <location>
        <begin position="20"/>
        <end position="1007"/>
    </location>
</feature>
<evidence type="ECO:0000259" key="2">
    <source>
        <dbReference type="Pfam" id="PF17389"/>
    </source>
</evidence>
<organism evidence="3 4">
    <name type="scientific">Bacteroides stercoris</name>
    <dbReference type="NCBI Taxonomy" id="46506"/>
    <lineage>
        <taxon>Bacteria</taxon>
        <taxon>Pseudomonadati</taxon>
        <taxon>Bacteroidota</taxon>
        <taxon>Bacteroidia</taxon>
        <taxon>Bacteroidales</taxon>
        <taxon>Bacteroidaceae</taxon>
        <taxon>Bacteroides</taxon>
    </lineage>
</organism>
<dbReference type="GO" id="GO:0005975">
    <property type="term" value="P:carbohydrate metabolic process"/>
    <property type="evidence" value="ECO:0007669"/>
    <property type="project" value="InterPro"/>
</dbReference>
<evidence type="ECO:0000256" key="1">
    <source>
        <dbReference type="SAM" id="SignalP"/>
    </source>
</evidence>
<dbReference type="SUPFAM" id="SSF48208">
    <property type="entry name" value="Six-hairpin glycosidases"/>
    <property type="match status" value="1"/>
</dbReference>
<dbReference type="InterPro" id="IPR035396">
    <property type="entry name" value="Bac_rhamnosid6H"/>
</dbReference>
<dbReference type="AlphaFoldDB" id="A0A7J5LGI9"/>
<protein>
    <submittedName>
        <fullName evidence="3">Bacterial alpha-L-rhamnosidase</fullName>
    </submittedName>
</protein>